<protein>
    <recommendedName>
        <fullName evidence="4">AAA+ ATPase domain-containing protein</fullName>
    </recommendedName>
</protein>
<evidence type="ECO:0000256" key="2">
    <source>
        <dbReference type="ARBA" id="ARBA00022741"/>
    </source>
</evidence>
<comment type="similarity">
    <text evidence="1">Belongs to the Mg-chelatase subunits D/I family. ComM subfamily.</text>
</comment>
<dbReference type="SUPFAM" id="SSF52540">
    <property type="entry name" value="P-loop containing nucleoside triphosphate hydrolases"/>
    <property type="match status" value="1"/>
</dbReference>
<dbReference type="Pfam" id="PF13335">
    <property type="entry name" value="Mg_chelatase_C"/>
    <property type="match status" value="1"/>
</dbReference>
<dbReference type="InterPro" id="IPR003593">
    <property type="entry name" value="AAA+_ATPase"/>
</dbReference>
<keyword evidence="3" id="KW-0067">ATP-binding</keyword>
<dbReference type="SMART" id="SM00382">
    <property type="entry name" value="AAA"/>
    <property type="match status" value="1"/>
</dbReference>
<organism evidence="5">
    <name type="scientific">marine metagenome</name>
    <dbReference type="NCBI Taxonomy" id="408172"/>
    <lineage>
        <taxon>unclassified sequences</taxon>
        <taxon>metagenomes</taxon>
        <taxon>ecological metagenomes</taxon>
    </lineage>
</organism>
<dbReference type="GO" id="GO:0005524">
    <property type="term" value="F:ATP binding"/>
    <property type="evidence" value="ECO:0007669"/>
    <property type="project" value="UniProtKB-KW"/>
</dbReference>
<dbReference type="InterPro" id="IPR027417">
    <property type="entry name" value="P-loop_NTPase"/>
</dbReference>
<dbReference type="PANTHER" id="PTHR32039:SF7">
    <property type="entry name" value="COMPETENCE PROTEIN COMM"/>
    <property type="match status" value="1"/>
</dbReference>
<name>A0A381SXL8_9ZZZZ</name>
<evidence type="ECO:0000313" key="5">
    <source>
        <dbReference type="EMBL" id="SVA08189.1"/>
    </source>
</evidence>
<dbReference type="SUPFAM" id="SSF54211">
    <property type="entry name" value="Ribosomal protein S5 domain 2-like"/>
    <property type="match status" value="1"/>
</dbReference>
<dbReference type="Gene3D" id="3.40.50.300">
    <property type="entry name" value="P-loop containing nucleotide triphosphate hydrolases"/>
    <property type="match status" value="1"/>
</dbReference>
<dbReference type="NCBIfam" id="TIGR00368">
    <property type="entry name" value="YifB family Mg chelatase-like AAA ATPase"/>
    <property type="match status" value="1"/>
</dbReference>
<dbReference type="InterPro" id="IPR014721">
    <property type="entry name" value="Ribsml_uS5_D2-typ_fold_subgr"/>
</dbReference>
<evidence type="ECO:0000259" key="4">
    <source>
        <dbReference type="SMART" id="SM00382"/>
    </source>
</evidence>
<dbReference type="PANTHER" id="PTHR32039">
    <property type="entry name" value="MAGNESIUM-CHELATASE SUBUNIT CHLI"/>
    <property type="match status" value="1"/>
</dbReference>
<dbReference type="InterPro" id="IPR045006">
    <property type="entry name" value="CHLI-like"/>
</dbReference>
<dbReference type="InterPro" id="IPR025158">
    <property type="entry name" value="Mg_chelat-rel_C"/>
</dbReference>
<accession>A0A381SXL8</accession>
<feature type="domain" description="AAA+ ATPase" evidence="4">
    <location>
        <begin position="214"/>
        <end position="397"/>
    </location>
</feature>
<evidence type="ECO:0000256" key="3">
    <source>
        <dbReference type="ARBA" id="ARBA00022840"/>
    </source>
</evidence>
<dbReference type="InterPro" id="IPR020568">
    <property type="entry name" value="Ribosomal_Su5_D2-typ_SF"/>
</dbReference>
<dbReference type="PRINTS" id="PR01657">
    <property type="entry name" value="MCMFAMILY"/>
</dbReference>
<dbReference type="AlphaFoldDB" id="A0A381SXL8"/>
<proteinExistence type="inferred from homology"/>
<dbReference type="InterPro" id="IPR001208">
    <property type="entry name" value="MCM_dom"/>
</dbReference>
<gene>
    <name evidence="5" type="ORF">METZ01_LOCUS61043</name>
</gene>
<sequence length="513" mass="55553">MNSKVLSSSILGIDAYIVEVECHITGSRLPKFVTVGLPEGAVKESKERVSAAIQNSGYKLPGKHITVNLAPADIRKEGSAFDLPIAIGLLSAIGEVSEDYINKILLMGELALDGSIRPIQGVLPIAICAKKNGIPGIIVPEENAKEASVVEGVKVAGASSLNEVVHILNGIIEKDAIKTDLKSYFKQHSSYSRDFSDVKGQEQVKRALEVAAAGGHNVIMVGPPGSGKTMLSKRIPTILPDLTLDEALETTKIHSVAGILLNKLGLVGIRPFRSPHHTISDAGLIGGGTIPKPGEVSLAHHGVLFLDELPEFKKNVLEVMRQPLEDSVVTIARAALTLTYPAQFMLVAAMNPCPCGYATDPTNECACSAQMIQRYMSRISGPLLDRIDIHIEVPAVSFQELADKEEGEPSIDIQERVQKAREVQLSRFKKSGNLFANAQMESQDLKTHCGLDNESSELLRTAMDKLGLSARAYDRILKVSRTIADLDRKIKIDSGHISEAIQYRSLDRQLWLG</sequence>
<dbReference type="Gene3D" id="3.30.230.10">
    <property type="match status" value="1"/>
</dbReference>
<dbReference type="Pfam" id="PF13541">
    <property type="entry name" value="ChlI"/>
    <property type="match status" value="1"/>
</dbReference>
<dbReference type="GO" id="GO:0003677">
    <property type="term" value="F:DNA binding"/>
    <property type="evidence" value="ECO:0007669"/>
    <property type="project" value="InterPro"/>
</dbReference>
<reference evidence="5" key="1">
    <citation type="submission" date="2018-05" db="EMBL/GenBank/DDBJ databases">
        <authorList>
            <person name="Lanie J.A."/>
            <person name="Ng W.-L."/>
            <person name="Kazmierczak K.M."/>
            <person name="Andrzejewski T.M."/>
            <person name="Davidsen T.M."/>
            <person name="Wayne K.J."/>
            <person name="Tettelin H."/>
            <person name="Glass J.I."/>
            <person name="Rusch D."/>
            <person name="Podicherti R."/>
            <person name="Tsui H.-C.T."/>
            <person name="Winkler M.E."/>
        </authorList>
    </citation>
    <scope>NUCLEOTIDE SEQUENCE</scope>
</reference>
<dbReference type="InterPro" id="IPR004482">
    <property type="entry name" value="Mg_chelat-rel"/>
</dbReference>
<dbReference type="Pfam" id="PF01078">
    <property type="entry name" value="Mg_chelatase"/>
    <property type="match status" value="1"/>
</dbReference>
<keyword evidence="2" id="KW-0547">Nucleotide-binding</keyword>
<dbReference type="EMBL" id="UINC01003655">
    <property type="protein sequence ID" value="SVA08189.1"/>
    <property type="molecule type" value="Genomic_DNA"/>
</dbReference>
<dbReference type="InterPro" id="IPR000523">
    <property type="entry name" value="Mg_chelatse_chII-like_cat_dom"/>
</dbReference>
<evidence type="ECO:0000256" key="1">
    <source>
        <dbReference type="ARBA" id="ARBA00006354"/>
    </source>
</evidence>